<dbReference type="InterPro" id="IPR025714">
    <property type="entry name" value="Methyltranfer_dom"/>
</dbReference>
<feature type="domain" description="Methyltransferase" evidence="1">
    <location>
        <begin position="59"/>
        <end position="161"/>
    </location>
</feature>
<sequence>MTDAMAMNTQTRLHRVRAALSPKIASKTAIPGLKTATHDPRWPVIAAALATLRENGRHAVRIVDADCGAGSLLLQAVHHARTLGFTAIEGRGIDGSPALIRRASAAANRCTNLAIGTTFEVADMVTALLEEHDLPADLVICHGMAKDRRPEVASALGNAARIVIGDDATWLAHGAEA</sequence>
<evidence type="ECO:0000259" key="1">
    <source>
        <dbReference type="Pfam" id="PF13847"/>
    </source>
</evidence>
<dbReference type="AlphaFoldDB" id="A0A2T5UAI1"/>
<reference evidence="2 3" key="1">
    <citation type="submission" date="2018-04" db="EMBL/GenBank/DDBJ databases">
        <title>Genomic Encyclopedia of Type Strains, Phase III (KMG-III): the genomes of soil and plant-associated and newly described type strains.</title>
        <authorList>
            <person name="Whitman W."/>
        </authorList>
    </citation>
    <scope>NUCLEOTIDE SEQUENCE [LARGE SCALE GENOMIC DNA]</scope>
    <source>
        <strain evidence="2 3">MA-olki</strain>
    </source>
</reference>
<dbReference type="GO" id="GO:0008168">
    <property type="term" value="F:methyltransferase activity"/>
    <property type="evidence" value="ECO:0007669"/>
    <property type="project" value="UniProtKB-KW"/>
</dbReference>
<accession>A0A2T5UAI1</accession>
<protein>
    <submittedName>
        <fullName evidence="2">Methyltransferase family protein</fullName>
    </submittedName>
</protein>
<dbReference type="GO" id="GO:0032259">
    <property type="term" value="P:methylation"/>
    <property type="evidence" value="ECO:0007669"/>
    <property type="project" value="UniProtKB-KW"/>
</dbReference>
<evidence type="ECO:0000313" key="3">
    <source>
        <dbReference type="Proteomes" id="UP000244013"/>
    </source>
</evidence>
<proteinExistence type="predicted"/>
<keyword evidence="2" id="KW-0808">Transferase</keyword>
<dbReference type="Pfam" id="PF13847">
    <property type="entry name" value="Methyltransf_31"/>
    <property type="match status" value="1"/>
</dbReference>
<evidence type="ECO:0000313" key="2">
    <source>
        <dbReference type="EMBL" id="PTW48510.1"/>
    </source>
</evidence>
<comment type="caution">
    <text evidence="2">The sequence shown here is derived from an EMBL/GenBank/DDBJ whole genome shotgun (WGS) entry which is preliminary data.</text>
</comment>
<dbReference type="EMBL" id="QAYE01000001">
    <property type="protein sequence ID" value="PTW48510.1"/>
    <property type="molecule type" value="Genomic_DNA"/>
</dbReference>
<dbReference type="InterPro" id="IPR029063">
    <property type="entry name" value="SAM-dependent_MTases_sf"/>
</dbReference>
<gene>
    <name evidence="2" type="ORF">C8J25_1017</name>
</gene>
<name>A0A2T5UAI1_9SPHN</name>
<organism evidence="2 3">
    <name type="scientific">Sphingomonas faeni</name>
    <dbReference type="NCBI Taxonomy" id="185950"/>
    <lineage>
        <taxon>Bacteria</taxon>
        <taxon>Pseudomonadati</taxon>
        <taxon>Pseudomonadota</taxon>
        <taxon>Alphaproteobacteria</taxon>
        <taxon>Sphingomonadales</taxon>
        <taxon>Sphingomonadaceae</taxon>
        <taxon>Sphingomonas</taxon>
    </lineage>
</organism>
<dbReference type="SUPFAM" id="SSF53335">
    <property type="entry name" value="S-adenosyl-L-methionine-dependent methyltransferases"/>
    <property type="match status" value="1"/>
</dbReference>
<dbReference type="Proteomes" id="UP000244013">
    <property type="component" value="Unassembled WGS sequence"/>
</dbReference>
<dbReference type="Gene3D" id="3.40.50.150">
    <property type="entry name" value="Vaccinia Virus protein VP39"/>
    <property type="match status" value="1"/>
</dbReference>
<keyword evidence="2" id="KW-0489">Methyltransferase</keyword>